<keyword evidence="7" id="KW-1133">Transmembrane helix</keyword>
<dbReference type="PANTHER" id="PTHR23136:SF12">
    <property type="entry name" value="ALPHA-2,6-SIALYLTRANSFERASE"/>
    <property type="match status" value="1"/>
</dbReference>
<organism evidence="11 12">
    <name type="scientific">Holothuria leucospilota</name>
    <name type="common">Black long sea cucumber</name>
    <name type="synonym">Mertensiothuria leucospilota</name>
    <dbReference type="NCBI Taxonomy" id="206669"/>
    <lineage>
        <taxon>Eukaryota</taxon>
        <taxon>Metazoa</taxon>
        <taxon>Echinodermata</taxon>
        <taxon>Eleutherozoa</taxon>
        <taxon>Echinozoa</taxon>
        <taxon>Holothuroidea</taxon>
        <taxon>Aspidochirotacea</taxon>
        <taxon>Aspidochirotida</taxon>
        <taxon>Holothuriidae</taxon>
        <taxon>Holothuria</taxon>
    </lineage>
</organism>
<evidence type="ECO:0000313" key="11">
    <source>
        <dbReference type="EMBL" id="KAJ8040736.1"/>
    </source>
</evidence>
<keyword evidence="6" id="KW-0735">Signal-anchor</keyword>
<proteinExistence type="inferred from homology"/>
<keyword evidence="8" id="KW-0333">Golgi apparatus</keyword>
<dbReference type="Pfam" id="PF00777">
    <property type="entry name" value="Glyco_transf_29"/>
    <property type="match status" value="1"/>
</dbReference>
<keyword evidence="4" id="KW-0808">Transferase</keyword>
<evidence type="ECO:0000256" key="2">
    <source>
        <dbReference type="ARBA" id="ARBA00006003"/>
    </source>
</evidence>
<evidence type="ECO:0000256" key="7">
    <source>
        <dbReference type="ARBA" id="ARBA00022989"/>
    </source>
</evidence>
<dbReference type="Gene3D" id="3.90.1480.20">
    <property type="entry name" value="Glycosyl transferase family 29"/>
    <property type="match status" value="1"/>
</dbReference>
<dbReference type="AlphaFoldDB" id="A0A9Q1C8M2"/>
<keyword evidence="9" id="KW-0472">Membrane</keyword>
<reference evidence="11" key="1">
    <citation type="submission" date="2021-10" db="EMBL/GenBank/DDBJ databases">
        <title>Tropical sea cucumber genome reveals ecological adaptation and Cuvierian tubules defense mechanism.</title>
        <authorList>
            <person name="Chen T."/>
        </authorList>
    </citation>
    <scope>NUCLEOTIDE SEQUENCE</scope>
    <source>
        <strain evidence="11">Nanhai2018</strain>
        <tissue evidence="11">Muscle</tissue>
    </source>
</reference>
<evidence type="ECO:0000256" key="4">
    <source>
        <dbReference type="ARBA" id="ARBA00022679"/>
    </source>
</evidence>
<keyword evidence="12" id="KW-1185">Reference proteome</keyword>
<keyword evidence="3" id="KW-0328">Glycosyltransferase</keyword>
<dbReference type="Proteomes" id="UP001152320">
    <property type="component" value="Chromosome 6"/>
</dbReference>
<dbReference type="InterPro" id="IPR038578">
    <property type="entry name" value="GT29-like_sf"/>
</dbReference>
<dbReference type="PANTHER" id="PTHR23136">
    <property type="entry name" value="TAX1-BINDING PROTEIN 3-RELATED"/>
    <property type="match status" value="1"/>
</dbReference>
<dbReference type="OrthoDB" id="10264956at2759"/>
<accession>A0A9Q1C8M2</accession>
<keyword evidence="10" id="KW-0325">Glycoprotein</keyword>
<gene>
    <name evidence="11" type="ORF">HOLleu_15123</name>
</gene>
<comment type="caution">
    <text evidence="11">The sequence shown here is derived from an EMBL/GenBank/DDBJ whole genome shotgun (WGS) entry which is preliminary data.</text>
</comment>
<evidence type="ECO:0000256" key="1">
    <source>
        <dbReference type="ARBA" id="ARBA00004323"/>
    </source>
</evidence>
<evidence type="ECO:0000313" key="12">
    <source>
        <dbReference type="Proteomes" id="UP001152320"/>
    </source>
</evidence>
<name>A0A9Q1C8M2_HOLLE</name>
<sequence>MNDAPTKGYERDVGSHTTIRVIGHSNLKSILSNPRNLLVGSYRETSDHVIIAWLYKTNIYKDFAYKTVLNFSQVYKDINFYIHTTEMMRSNNERFLNETGITRNQARTWLTTGWHAMLLAIEICSDITVFGMVDDEYCTKNPNSTIPYHYYNNGGKVRLECEYYMKSEHRLHGGHLFVTEKYIFGRWAQKYGIRFKYPGWKRKTYNNTFIDTPFMKLYREKKGNLSTEGLAGFSDNETKTVYTVNSFVSEEETIRDNFMVIGRGR</sequence>
<evidence type="ECO:0000256" key="9">
    <source>
        <dbReference type="ARBA" id="ARBA00023136"/>
    </source>
</evidence>
<evidence type="ECO:0000256" key="3">
    <source>
        <dbReference type="ARBA" id="ARBA00022676"/>
    </source>
</evidence>
<evidence type="ECO:0000256" key="8">
    <source>
        <dbReference type="ARBA" id="ARBA00023034"/>
    </source>
</evidence>
<dbReference type="EMBL" id="JAIZAY010000006">
    <property type="protein sequence ID" value="KAJ8040736.1"/>
    <property type="molecule type" value="Genomic_DNA"/>
</dbReference>
<keyword evidence="5" id="KW-0812">Transmembrane</keyword>
<dbReference type="InterPro" id="IPR001675">
    <property type="entry name" value="Glyco_trans_29"/>
</dbReference>
<evidence type="ECO:0000256" key="5">
    <source>
        <dbReference type="ARBA" id="ARBA00022692"/>
    </source>
</evidence>
<dbReference type="GO" id="GO:0000139">
    <property type="term" value="C:Golgi membrane"/>
    <property type="evidence" value="ECO:0007669"/>
    <property type="project" value="UniProtKB-SubCell"/>
</dbReference>
<comment type="similarity">
    <text evidence="2">Belongs to the glycosyltransferase 29 family.</text>
</comment>
<dbReference type="GO" id="GO:0008373">
    <property type="term" value="F:sialyltransferase activity"/>
    <property type="evidence" value="ECO:0007669"/>
    <property type="project" value="InterPro"/>
</dbReference>
<protein>
    <submittedName>
        <fullName evidence="11">Uncharacterized protein</fullName>
    </submittedName>
</protein>
<comment type="subcellular location">
    <subcellularLocation>
        <location evidence="1">Golgi apparatus membrane</location>
        <topology evidence="1">Single-pass type II membrane protein</topology>
    </subcellularLocation>
</comment>
<evidence type="ECO:0000256" key="10">
    <source>
        <dbReference type="ARBA" id="ARBA00023180"/>
    </source>
</evidence>
<evidence type="ECO:0000256" key="6">
    <source>
        <dbReference type="ARBA" id="ARBA00022968"/>
    </source>
</evidence>